<evidence type="ECO:0000256" key="1">
    <source>
        <dbReference type="SAM" id="MobiDB-lite"/>
    </source>
</evidence>
<protein>
    <submittedName>
        <fullName evidence="2">Uncharacterized protein</fullName>
    </submittedName>
</protein>
<dbReference type="RefSeq" id="WP_021919472.1">
    <property type="nucleotide sequence ID" value="NZ_CAKXKJ010000009.1"/>
</dbReference>
<sequence>MSEKETNRRPEASTEDKMQELFRLMDEKAAQGTLVETEEDVSAQKEKVDTTPLSESETAAFEYNMMMMQYEAMLLDYQRREAEEQAQKKAEQEAREQGS</sequence>
<gene>
    <name evidence="2" type="ORF">DV520_02325</name>
</gene>
<name>A0A3E2B656_9FIRM</name>
<keyword evidence="3" id="KW-1185">Reference proteome</keyword>
<evidence type="ECO:0000313" key="3">
    <source>
        <dbReference type="Proteomes" id="UP000260649"/>
    </source>
</evidence>
<organism evidence="2 3">
    <name type="scientific">Evtepia gabavorous</name>
    <dbReference type="NCBI Taxonomy" id="2211183"/>
    <lineage>
        <taxon>Bacteria</taxon>
        <taxon>Bacillati</taxon>
        <taxon>Bacillota</taxon>
        <taxon>Clostridia</taxon>
        <taxon>Eubacteriales</taxon>
        <taxon>Evtepia</taxon>
    </lineage>
</organism>
<feature type="region of interest" description="Disordered" evidence="1">
    <location>
        <begin position="33"/>
        <end position="54"/>
    </location>
</feature>
<accession>A0A3E2B656</accession>
<reference evidence="2 3" key="1">
    <citation type="submission" date="2018-07" db="EMBL/GenBank/DDBJ databases">
        <title>GABA Modulating Bacteria of the Human Gut Microbiota.</title>
        <authorList>
            <person name="Strandwitz P."/>
            <person name="Kim K.H."/>
            <person name="Terekhova D."/>
            <person name="Liu J.K."/>
            <person name="Sharma A."/>
            <person name="Levering J."/>
            <person name="Mcdonald D."/>
            <person name="Dietrich D."/>
            <person name="Ramadhar T.R."/>
            <person name="Lekbua A."/>
            <person name="Mroue N."/>
            <person name="Liston C."/>
            <person name="Stewart E.J."/>
            <person name="Dubin M.J."/>
            <person name="Zengler K."/>
            <person name="Knight R."/>
            <person name="Gilbert J.A."/>
            <person name="Clardy J."/>
            <person name="Lewis K."/>
        </authorList>
    </citation>
    <scope>NUCLEOTIDE SEQUENCE [LARGE SCALE GENOMIC DNA]</scope>
    <source>
        <strain evidence="2 3">KLE1738</strain>
    </source>
</reference>
<dbReference type="GeneID" id="97994575"/>
<dbReference type="Proteomes" id="UP000260649">
    <property type="component" value="Unassembled WGS sequence"/>
</dbReference>
<evidence type="ECO:0000313" key="2">
    <source>
        <dbReference type="EMBL" id="RFT07499.1"/>
    </source>
</evidence>
<dbReference type="AlphaFoldDB" id="A0A3E2B656"/>
<proteinExistence type="predicted"/>
<dbReference type="EMBL" id="QQRQ01000002">
    <property type="protein sequence ID" value="RFT07499.1"/>
    <property type="molecule type" value="Genomic_DNA"/>
</dbReference>
<comment type="caution">
    <text evidence="2">The sequence shown here is derived from an EMBL/GenBank/DDBJ whole genome shotgun (WGS) entry which is preliminary data.</text>
</comment>